<evidence type="ECO:0000313" key="11">
    <source>
        <dbReference type="EMBL" id="MBC3847395.1"/>
    </source>
</evidence>
<dbReference type="Gene3D" id="2.60.40.1120">
    <property type="entry name" value="Carboxypeptidase-like, regulatory domain"/>
    <property type="match status" value="1"/>
</dbReference>
<evidence type="ECO:0000256" key="8">
    <source>
        <dbReference type="PROSITE-ProRule" id="PRU01360"/>
    </source>
</evidence>
<evidence type="ECO:0000256" key="9">
    <source>
        <dbReference type="SAM" id="SignalP"/>
    </source>
</evidence>
<dbReference type="InterPro" id="IPR036942">
    <property type="entry name" value="Beta-barrel_TonB_sf"/>
</dbReference>
<evidence type="ECO:0000313" key="12">
    <source>
        <dbReference type="Proteomes" id="UP000607435"/>
    </source>
</evidence>
<gene>
    <name evidence="11" type="ORF">H6H04_13450</name>
</gene>
<comment type="subcellular location">
    <subcellularLocation>
        <location evidence="1 8">Cell outer membrane</location>
        <topology evidence="1 8">Multi-pass membrane protein</topology>
    </subcellularLocation>
</comment>
<name>A0ABR6Y3W8_9FLAO</name>
<dbReference type="InterPro" id="IPR037066">
    <property type="entry name" value="Plug_dom_sf"/>
</dbReference>
<dbReference type="PANTHER" id="PTHR30069">
    <property type="entry name" value="TONB-DEPENDENT OUTER MEMBRANE RECEPTOR"/>
    <property type="match status" value="1"/>
</dbReference>
<keyword evidence="5 9" id="KW-0732">Signal</keyword>
<evidence type="ECO:0000256" key="5">
    <source>
        <dbReference type="ARBA" id="ARBA00022729"/>
    </source>
</evidence>
<keyword evidence="7 8" id="KW-0998">Cell outer membrane</keyword>
<dbReference type="InterPro" id="IPR023997">
    <property type="entry name" value="TonB-dep_OMP_SusC/RagA_CS"/>
</dbReference>
<evidence type="ECO:0000259" key="10">
    <source>
        <dbReference type="Pfam" id="PF07715"/>
    </source>
</evidence>
<evidence type="ECO:0000256" key="3">
    <source>
        <dbReference type="ARBA" id="ARBA00022452"/>
    </source>
</evidence>
<dbReference type="InterPro" id="IPR039426">
    <property type="entry name" value="TonB-dep_rcpt-like"/>
</dbReference>
<dbReference type="Pfam" id="PF07715">
    <property type="entry name" value="Plug"/>
    <property type="match status" value="1"/>
</dbReference>
<keyword evidence="3 8" id="KW-1134">Transmembrane beta strand</keyword>
<keyword evidence="6 8" id="KW-0472">Membrane</keyword>
<dbReference type="Proteomes" id="UP000607435">
    <property type="component" value="Unassembled WGS sequence"/>
</dbReference>
<protein>
    <submittedName>
        <fullName evidence="11">TonB-dependent receptor</fullName>
    </submittedName>
</protein>
<comment type="caution">
    <text evidence="11">The sequence shown here is derived from an EMBL/GenBank/DDBJ whole genome shotgun (WGS) entry which is preliminary data.</text>
</comment>
<keyword evidence="11" id="KW-0675">Receptor</keyword>
<proteinExistence type="inferred from homology"/>
<comment type="similarity">
    <text evidence="8">Belongs to the TonB-dependent receptor family.</text>
</comment>
<dbReference type="NCBIfam" id="TIGR04056">
    <property type="entry name" value="OMP_RagA_SusC"/>
    <property type="match status" value="1"/>
</dbReference>
<dbReference type="Pfam" id="PF13715">
    <property type="entry name" value="CarbopepD_reg_2"/>
    <property type="match status" value="1"/>
</dbReference>
<keyword evidence="4 8" id="KW-0812">Transmembrane</keyword>
<dbReference type="PROSITE" id="PS52016">
    <property type="entry name" value="TONB_DEPENDENT_REC_3"/>
    <property type="match status" value="1"/>
</dbReference>
<dbReference type="PANTHER" id="PTHR30069:SF29">
    <property type="entry name" value="HEMOGLOBIN AND HEMOGLOBIN-HAPTOGLOBIN-BINDING PROTEIN 1-RELATED"/>
    <property type="match status" value="1"/>
</dbReference>
<evidence type="ECO:0000256" key="4">
    <source>
        <dbReference type="ARBA" id="ARBA00022692"/>
    </source>
</evidence>
<dbReference type="InterPro" id="IPR008969">
    <property type="entry name" value="CarboxyPept-like_regulatory"/>
</dbReference>
<organism evidence="11 12">
    <name type="scientific">Winogradskyella echinorum</name>
    <dbReference type="NCBI Taxonomy" id="538189"/>
    <lineage>
        <taxon>Bacteria</taxon>
        <taxon>Pseudomonadati</taxon>
        <taxon>Bacteroidota</taxon>
        <taxon>Flavobacteriia</taxon>
        <taxon>Flavobacteriales</taxon>
        <taxon>Flavobacteriaceae</taxon>
        <taxon>Winogradskyella</taxon>
    </lineage>
</organism>
<keyword evidence="2 8" id="KW-0813">Transport</keyword>
<evidence type="ECO:0000256" key="1">
    <source>
        <dbReference type="ARBA" id="ARBA00004571"/>
    </source>
</evidence>
<accession>A0ABR6Y3W8</accession>
<evidence type="ECO:0000256" key="7">
    <source>
        <dbReference type="ARBA" id="ARBA00023237"/>
    </source>
</evidence>
<dbReference type="EMBL" id="JACOME010000004">
    <property type="protein sequence ID" value="MBC3847395.1"/>
    <property type="molecule type" value="Genomic_DNA"/>
</dbReference>
<dbReference type="InterPro" id="IPR012910">
    <property type="entry name" value="Plug_dom"/>
</dbReference>
<keyword evidence="12" id="KW-1185">Reference proteome</keyword>
<dbReference type="InterPro" id="IPR023996">
    <property type="entry name" value="TonB-dep_OMP_SusC/RagA"/>
</dbReference>
<dbReference type="RefSeq" id="WP_186846514.1">
    <property type="nucleotide sequence ID" value="NZ_JACOME010000004.1"/>
</dbReference>
<dbReference type="NCBIfam" id="TIGR04057">
    <property type="entry name" value="SusC_RagA_signa"/>
    <property type="match status" value="1"/>
</dbReference>
<reference evidence="11 12" key="1">
    <citation type="submission" date="2020-08" db="EMBL/GenBank/DDBJ databases">
        <title>Winogradskyella ouciana sp. nov., isolated from the hadal seawater of the Mariana Trench.</title>
        <authorList>
            <person name="He X."/>
        </authorList>
    </citation>
    <scope>NUCLEOTIDE SEQUENCE [LARGE SCALE GENOMIC DNA]</scope>
    <source>
        <strain evidence="11 12">KCTC 22026</strain>
    </source>
</reference>
<dbReference type="SUPFAM" id="SSF49464">
    <property type="entry name" value="Carboxypeptidase regulatory domain-like"/>
    <property type="match status" value="1"/>
</dbReference>
<sequence>MKTKILTLIAFILTMAFYGQNVNVKGTVTEASSGQPLLGVNVILKNTSVGTSTDFDGKFTLNDVPLNSVLVISYLGFVTQEVTITNNEPITILLQEDSESLNEVVVIGYGTQKKKEITGAVSVVSSETVETLKPTRIEQALQGQVAGVNIVSNSGSPGASSTISIRGISTNGANQPLILVDGTVVEDLSVINPNDIETMNILKDATAGIYGVRAANGVILITTKSGRKSMPLTIEINSYGGVQETTRQIPLLNATEYALLLNESYAANGETIPYPNAAGLGQGTDWQNKVFQKAPILSTALTLKGGGENSTYAFGSSFLTQDGIVGGNKSNFARLTKRLSYGLDFLKNFKLNTGITWTHTTRQTLPETGIGSVLFNAVNMAPTLGVNDAANNLGFEVVNPLKQISNTHNRGLVNKINGNLNLSYNFLEHFTAQASYQFNYARVDIKSFAPFVDYGILGTVDKVFDLIPNADADNNTVYESEAHYRDYTFDAFIKYQNTFADNHNLNVLLGTSVFKTTGDFKSFTGYGIRDNYFGNANLEDAMRVENNNPNGNDLSFDSRLLSYFGRLQYDYKGKYLLSAVVRRDGSTKFGPENKFGIFPSGSIGWIASEETFLENSNFIDFLKFRVSYGILGNDRIGDYGFVSVLDGEATYVFDNTLYFGSAAGRIGNPEIRWEKQKTFDVGLDMRFWDNKIDVTVDYFKKRTEDLLVQPDASGILGTAAPGASPPIINAGVVENKGLEFAIGYSEEISDNFKFNLKYNVTALDNNVISVSQEGGFVPGGAFGIGQEAPSRMEAGYPIGYFRGYKTNGIFQNQAQIDNSAVLNNNTQPGDLIFVDINGDGVIDDLDKTNLGDPIPDATMGLNLSFDFYNFDFGAYAFASIGNEIVRNYERNLPLTNRPIQYLNRWTGEGTSNSFPRVTTGATNNTLFSDFYVEDGSFVRLQNVQLGYSISSDTAEKWGIDKLRFYVSASNLFTLTEYSGYDPTTSNGAPIGGGIDYGFYPNPRTYLVGMNLKF</sequence>
<feature type="signal peptide" evidence="9">
    <location>
        <begin position="1"/>
        <end position="21"/>
    </location>
</feature>
<feature type="chain" id="PRO_5045320949" evidence="9">
    <location>
        <begin position="22"/>
        <end position="1013"/>
    </location>
</feature>
<evidence type="ECO:0000256" key="6">
    <source>
        <dbReference type="ARBA" id="ARBA00023136"/>
    </source>
</evidence>
<evidence type="ECO:0000256" key="2">
    <source>
        <dbReference type="ARBA" id="ARBA00022448"/>
    </source>
</evidence>
<dbReference type="Gene3D" id="2.170.130.10">
    <property type="entry name" value="TonB-dependent receptor, plug domain"/>
    <property type="match status" value="1"/>
</dbReference>
<dbReference type="SUPFAM" id="SSF56935">
    <property type="entry name" value="Porins"/>
    <property type="match status" value="1"/>
</dbReference>
<dbReference type="Gene3D" id="2.40.170.20">
    <property type="entry name" value="TonB-dependent receptor, beta-barrel domain"/>
    <property type="match status" value="1"/>
</dbReference>
<feature type="domain" description="TonB-dependent receptor plug" evidence="10">
    <location>
        <begin position="113"/>
        <end position="218"/>
    </location>
</feature>